<dbReference type="AlphaFoldDB" id="A0A914EAY5"/>
<sequence length="95" mass="11292">MTFKEISFDNDGKLRRLDKVENFQSNQEHEIFLNQTHIRYLYEPLINKDLHPPLDLGANFETYKNRDVFEEQLGQQRRWLVAKANTIPSASLKEV</sequence>
<reference evidence="2" key="1">
    <citation type="submission" date="2022-11" db="UniProtKB">
        <authorList>
            <consortium name="WormBaseParasite"/>
        </authorList>
    </citation>
    <scope>IDENTIFICATION</scope>
</reference>
<dbReference type="WBParaSite" id="ACRNAN_scaffold6764.g14045.t1">
    <property type="protein sequence ID" value="ACRNAN_scaffold6764.g14045.t1"/>
    <property type="gene ID" value="ACRNAN_scaffold6764.g14045"/>
</dbReference>
<name>A0A914EAY5_9BILA</name>
<protein>
    <submittedName>
        <fullName evidence="2">Uncharacterized protein</fullName>
    </submittedName>
</protein>
<organism evidence="1 2">
    <name type="scientific">Acrobeloides nanus</name>
    <dbReference type="NCBI Taxonomy" id="290746"/>
    <lineage>
        <taxon>Eukaryota</taxon>
        <taxon>Metazoa</taxon>
        <taxon>Ecdysozoa</taxon>
        <taxon>Nematoda</taxon>
        <taxon>Chromadorea</taxon>
        <taxon>Rhabditida</taxon>
        <taxon>Tylenchina</taxon>
        <taxon>Cephalobomorpha</taxon>
        <taxon>Cephaloboidea</taxon>
        <taxon>Cephalobidae</taxon>
        <taxon>Acrobeloides</taxon>
    </lineage>
</organism>
<accession>A0A914EAY5</accession>
<evidence type="ECO:0000313" key="2">
    <source>
        <dbReference type="WBParaSite" id="ACRNAN_scaffold6764.g14045.t1"/>
    </source>
</evidence>
<evidence type="ECO:0000313" key="1">
    <source>
        <dbReference type="Proteomes" id="UP000887540"/>
    </source>
</evidence>
<keyword evidence="1" id="KW-1185">Reference proteome</keyword>
<dbReference type="Proteomes" id="UP000887540">
    <property type="component" value="Unplaced"/>
</dbReference>
<proteinExistence type="predicted"/>